<name>A0A3S5K396_9CYAN</name>
<comment type="caution">
    <text evidence="2">The sequence shown here is derived from an EMBL/GenBank/DDBJ whole genome shotgun (WGS) entry which is preliminary data.</text>
</comment>
<evidence type="ECO:0000313" key="3">
    <source>
        <dbReference type="Proteomes" id="UP000271624"/>
    </source>
</evidence>
<evidence type="ECO:0000313" key="2">
    <source>
        <dbReference type="EMBL" id="RUT05728.1"/>
    </source>
</evidence>
<dbReference type="EMBL" id="RSCL01000008">
    <property type="protein sequence ID" value="RUT05728.1"/>
    <property type="molecule type" value="Genomic_DNA"/>
</dbReference>
<dbReference type="RefSeq" id="WP_127082175.1">
    <property type="nucleotide sequence ID" value="NZ_RSCL01000008.1"/>
</dbReference>
<proteinExistence type="predicted"/>
<dbReference type="Proteomes" id="UP000271624">
    <property type="component" value="Unassembled WGS sequence"/>
</dbReference>
<reference evidence="2" key="1">
    <citation type="submission" date="2018-12" db="EMBL/GenBank/DDBJ databases">
        <authorList>
            <person name="Will S."/>
            <person name="Neumann-Schaal M."/>
            <person name="Henke P."/>
        </authorList>
    </citation>
    <scope>NUCLEOTIDE SEQUENCE</scope>
    <source>
        <strain evidence="2">PCC 7102</strain>
    </source>
</reference>
<accession>A0A3S5K396</accession>
<gene>
    <name evidence="2" type="ORF">DSM106972_037350</name>
</gene>
<protein>
    <submittedName>
        <fullName evidence="2">Uncharacterized protein</fullName>
    </submittedName>
</protein>
<sequence length="121" mass="12880">MADEVKINPSEVSHDAQLLADNVADGVEKAPKVDFDADYELAKQMSVSPIDNTEEGQKAAEAAVAPQYEMPEPEDMRVEPGVTGNPSDYMSMASEISGTEAVGNVDDDLVKKALELGQPGQ</sequence>
<organism evidence="2 3">
    <name type="scientific">Dulcicalothrix desertica PCC 7102</name>
    <dbReference type="NCBI Taxonomy" id="232991"/>
    <lineage>
        <taxon>Bacteria</taxon>
        <taxon>Bacillati</taxon>
        <taxon>Cyanobacteriota</taxon>
        <taxon>Cyanophyceae</taxon>
        <taxon>Nostocales</taxon>
        <taxon>Calotrichaceae</taxon>
        <taxon>Dulcicalothrix</taxon>
    </lineage>
</organism>
<evidence type="ECO:0000256" key="1">
    <source>
        <dbReference type="SAM" id="MobiDB-lite"/>
    </source>
</evidence>
<dbReference type="OrthoDB" id="531088at2"/>
<keyword evidence="3" id="KW-1185">Reference proteome</keyword>
<dbReference type="AlphaFoldDB" id="A0A3S5K396"/>
<feature type="region of interest" description="Disordered" evidence="1">
    <location>
        <begin position="47"/>
        <end position="89"/>
    </location>
</feature>
<reference evidence="2" key="2">
    <citation type="journal article" date="2019" name="Genome Biol. Evol.">
        <title>Day and night: Metabolic profiles and evolutionary relationships of six axenic non-marine cyanobacteria.</title>
        <authorList>
            <person name="Will S.E."/>
            <person name="Henke P."/>
            <person name="Boedeker C."/>
            <person name="Huang S."/>
            <person name="Brinkmann H."/>
            <person name="Rohde M."/>
            <person name="Jarek M."/>
            <person name="Friedl T."/>
            <person name="Seufert S."/>
            <person name="Schumacher M."/>
            <person name="Overmann J."/>
            <person name="Neumann-Schaal M."/>
            <person name="Petersen J."/>
        </authorList>
    </citation>
    <scope>NUCLEOTIDE SEQUENCE [LARGE SCALE GENOMIC DNA]</scope>
    <source>
        <strain evidence="2">PCC 7102</strain>
    </source>
</reference>